<dbReference type="RefSeq" id="WP_115901826.1">
    <property type="nucleotide sequence ID" value="NZ_QUNS01000008.1"/>
</dbReference>
<keyword evidence="1" id="KW-0812">Transmembrane</keyword>
<dbReference type="Proteomes" id="UP000256884">
    <property type="component" value="Unassembled WGS sequence"/>
</dbReference>
<keyword evidence="1" id="KW-1133">Transmembrane helix</keyword>
<gene>
    <name evidence="2" type="ORF">C7448_10824</name>
</gene>
<reference evidence="2 3" key="1">
    <citation type="submission" date="2018-08" db="EMBL/GenBank/DDBJ databases">
        <title>Genomic Encyclopedia of Type Strains, Phase IV (KMG-IV): sequencing the most valuable type-strain genomes for metagenomic binning, comparative biology and taxonomic classification.</title>
        <authorList>
            <person name="Goeker M."/>
        </authorList>
    </citation>
    <scope>NUCLEOTIDE SEQUENCE [LARGE SCALE GENOMIC DNA]</scope>
    <source>
        <strain evidence="2 3">DSM 18841</strain>
    </source>
</reference>
<name>A0A3E0HIN3_9FLAO</name>
<evidence type="ECO:0000256" key="1">
    <source>
        <dbReference type="SAM" id="Phobius"/>
    </source>
</evidence>
<dbReference type="AlphaFoldDB" id="A0A3E0HIN3"/>
<dbReference type="EMBL" id="QUNS01000008">
    <property type="protein sequence ID" value="REH46354.1"/>
    <property type="molecule type" value="Genomic_DNA"/>
</dbReference>
<evidence type="ECO:0000313" key="3">
    <source>
        <dbReference type="Proteomes" id="UP000256884"/>
    </source>
</evidence>
<comment type="caution">
    <text evidence="2">The sequence shown here is derived from an EMBL/GenBank/DDBJ whole genome shotgun (WGS) entry which is preliminary data.</text>
</comment>
<protein>
    <submittedName>
        <fullName evidence="2">Uncharacterized protein</fullName>
    </submittedName>
</protein>
<evidence type="ECO:0000313" key="2">
    <source>
        <dbReference type="EMBL" id="REH46354.1"/>
    </source>
</evidence>
<sequence length="65" mass="6312">MKTLELNQMESLQGGLSCEDSLGFSAGLYTVGIVLTASGAGAGFGLAILGATALFGSAVGVCGNN</sequence>
<organism evidence="2 3">
    <name type="scientific">Tenacibaculum gallaicum</name>
    <dbReference type="NCBI Taxonomy" id="561505"/>
    <lineage>
        <taxon>Bacteria</taxon>
        <taxon>Pseudomonadati</taxon>
        <taxon>Bacteroidota</taxon>
        <taxon>Flavobacteriia</taxon>
        <taxon>Flavobacteriales</taxon>
        <taxon>Flavobacteriaceae</taxon>
        <taxon>Tenacibaculum</taxon>
    </lineage>
</organism>
<feature type="transmembrane region" description="Helical" evidence="1">
    <location>
        <begin position="44"/>
        <end position="63"/>
    </location>
</feature>
<accession>A0A3E0HIN3</accession>
<keyword evidence="1" id="KW-0472">Membrane</keyword>
<proteinExistence type="predicted"/>
<keyword evidence="3" id="KW-1185">Reference proteome</keyword>